<keyword evidence="2" id="KW-1185">Reference proteome</keyword>
<dbReference type="Proteomes" id="UP001176429">
    <property type="component" value="Unassembled WGS sequence"/>
</dbReference>
<dbReference type="EMBL" id="JAUQSY010000008">
    <property type="protein sequence ID" value="MDO7875737.1"/>
    <property type="molecule type" value="Genomic_DNA"/>
</dbReference>
<protein>
    <recommendedName>
        <fullName evidence="3">DUF5071 domain-containing protein</fullName>
    </recommendedName>
</protein>
<comment type="caution">
    <text evidence="1">The sequence shown here is derived from an EMBL/GenBank/DDBJ whole genome shotgun (WGS) entry which is preliminary data.</text>
</comment>
<evidence type="ECO:0008006" key="3">
    <source>
        <dbReference type="Google" id="ProtNLM"/>
    </source>
</evidence>
<accession>A0ABT9BBV2</accession>
<gene>
    <name evidence="1" type="ORF">Q5H93_13415</name>
</gene>
<organism evidence="1 2">
    <name type="scientific">Hymenobacter aranciens</name>
    <dbReference type="NCBI Taxonomy" id="3063996"/>
    <lineage>
        <taxon>Bacteria</taxon>
        <taxon>Pseudomonadati</taxon>
        <taxon>Bacteroidota</taxon>
        <taxon>Cytophagia</taxon>
        <taxon>Cytophagales</taxon>
        <taxon>Hymenobacteraceae</taxon>
        <taxon>Hymenobacter</taxon>
    </lineage>
</organism>
<dbReference type="RefSeq" id="WP_305007056.1">
    <property type="nucleotide sequence ID" value="NZ_JAUQSY010000008.1"/>
</dbReference>
<proteinExistence type="predicted"/>
<name>A0ABT9BBV2_9BACT</name>
<sequence length="123" mass="14512">MEINYEQVLPLVLRAMFPKPAERAEVEEKLKKYGRESWQPVPDRIRLAILKLVYDNPNHPGLLESLVETACGDYRDVIYFAETPLSFEDWDLPNADPQKYDELLQQDKHNYFHWINKMTCASL</sequence>
<reference evidence="1" key="1">
    <citation type="submission" date="2023-07" db="EMBL/GenBank/DDBJ databases">
        <authorList>
            <person name="Kim M.K."/>
        </authorList>
    </citation>
    <scope>NUCLEOTIDE SEQUENCE</scope>
    <source>
        <strain evidence="1">ASUV-10-1</strain>
    </source>
</reference>
<evidence type="ECO:0000313" key="2">
    <source>
        <dbReference type="Proteomes" id="UP001176429"/>
    </source>
</evidence>
<evidence type="ECO:0000313" key="1">
    <source>
        <dbReference type="EMBL" id="MDO7875737.1"/>
    </source>
</evidence>